<dbReference type="CDD" id="cd00093">
    <property type="entry name" value="HTH_XRE"/>
    <property type="match status" value="1"/>
</dbReference>
<evidence type="ECO:0000256" key="2">
    <source>
        <dbReference type="ARBA" id="ARBA00023125"/>
    </source>
</evidence>
<dbReference type="Proteomes" id="UP000317778">
    <property type="component" value="Unassembled WGS sequence"/>
</dbReference>
<name>A0A532V2H0_UNCT6</name>
<sequence length="217" mass="24351">MLGEQTSDKMVGQRIRAARRARELNQEELSARLGIHRNSLVRYERGERGIDVELLVRIARELEVSLHWLVTGEGEMEQVPEVPESDRLPVRWIPVLGQVPAGFPHYTAEVILEYLPVPAPTARHPQTFALIVHGDSMQPRLADGDRVIVCPDPSPPNRAIVVVLVDGETTIKELKITQHGEKIVHILVPANHDYPPHVLGEDDRIIGRVVAVQKMLE</sequence>
<dbReference type="Gene3D" id="1.10.260.40">
    <property type="entry name" value="lambda repressor-like DNA-binding domains"/>
    <property type="match status" value="1"/>
</dbReference>
<keyword evidence="2" id="KW-0238">DNA-binding</keyword>
<feature type="domain" description="HTH cro/C1-type" evidence="4">
    <location>
        <begin position="15"/>
        <end position="69"/>
    </location>
</feature>
<dbReference type="InterPro" id="IPR001387">
    <property type="entry name" value="Cro/C1-type_HTH"/>
</dbReference>
<dbReference type="Pfam" id="PF01381">
    <property type="entry name" value="HTH_3"/>
    <property type="match status" value="1"/>
</dbReference>
<gene>
    <name evidence="5" type="ORF">CEE36_08470</name>
</gene>
<dbReference type="SUPFAM" id="SSF51306">
    <property type="entry name" value="LexA/Signal peptidase"/>
    <property type="match status" value="1"/>
</dbReference>
<evidence type="ECO:0000256" key="3">
    <source>
        <dbReference type="ARBA" id="ARBA00023163"/>
    </source>
</evidence>
<dbReference type="PANTHER" id="PTHR40661">
    <property type="match status" value="1"/>
</dbReference>
<dbReference type="SUPFAM" id="SSF47413">
    <property type="entry name" value="lambda repressor-like DNA-binding domains"/>
    <property type="match status" value="1"/>
</dbReference>
<dbReference type="Gene3D" id="2.10.109.10">
    <property type="entry name" value="Umud Fragment, subunit A"/>
    <property type="match status" value="1"/>
</dbReference>
<proteinExistence type="predicted"/>
<dbReference type="SMART" id="SM00530">
    <property type="entry name" value="HTH_XRE"/>
    <property type="match status" value="1"/>
</dbReference>
<dbReference type="PROSITE" id="PS50943">
    <property type="entry name" value="HTH_CROC1"/>
    <property type="match status" value="1"/>
</dbReference>
<keyword evidence="1" id="KW-0805">Transcription regulation</keyword>
<dbReference type="EMBL" id="NJBO01000014">
    <property type="protein sequence ID" value="TKJ41339.1"/>
    <property type="molecule type" value="Genomic_DNA"/>
</dbReference>
<evidence type="ECO:0000259" key="4">
    <source>
        <dbReference type="PROSITE" id="PS50943"/>
    </source>
</evidence>
<dbReference type="GO" id="GO:0003677">
    <property type="term" value="F:DNA binding"/>
    <property type="evidence" value="ECO:0007669"/>
    <property type="project" value="UniProtKB-KW"/>
</dbReference>
<dbReference type="Pfam" id="PF00717">
    <property type="entry name" value="Peptidase_S24"/>
    <property type="match status" value="1"/>
</dbReference>
<comment type="caution">
    <text evidence="5">The sequence shown here is derived from an EMBL/GenBank/DDBJ whole genome shotgun (WGS) entry which is preliminary data.</text>
</comment>
<evidence type="ECO:0000313" key="5">
    <source>
        <dbReference type="EMBL" id="TKJ41339.1"/>
    </source>
</evidence>
<evidence type="ECO:0000256" key="1">
    <source>
        <dbReference type="ARBA" id="ARBA00023015"/>
    </source>
</evidence>
<reference evidence="5 6" key="1">
    <citation type="submission" date="2017-06" db="EMBL/GenBank/DDBJ databases">
        <title>Novel microbial phyla capable of carbon fixation and sulfur reduction in deep-sea sediments.</title>
        <authorList>
            <person name="Huang J."/>
            <person name="Baker B."/>
            <person name="Wang Y."/>
        </authorList>
    </citation>
    <scope>NUCLEOTIDE SEQUENCE [LARGE SCALE GENOMIC DNA]</scope>
    <source>
        <strain evidence="5">B3_TA06</strain>
    </source>
</reference>
<evidence type="ECO:0000313" key="6">
    <source>
        <dbReference type="Proteomes" id="UP000317778"/>
    </source>
</evidence>
<keyword evidence="3" id="KW-0804">Transcription</keyword>
<dbReference type="InterPro" id="IPR039418">
    <property type="entry name" value="LexA-like"/>
</dbReference>
<dbReference type="InterPro" id="IPR036286">
    <property type="entry name" value="LexA/Signal_pep-like_sf"/>
</dbReference>
<organism evidence="5 6">
    <name type="scientific">candidate division TA06 bacterium B3_TA06</name>
    <dbReference type="NCBI Taxonomy" id="2012487"/>
    <lineage>
        <taxon>Bacteria</taxon>
        <taxon>Bacteria division TA06</taxon>
    </lineage>
</organism>
<dbReference type="CDD" id="cd06529">
    <property type="entry name" value="S24_LexA-like"/>
    <property type="match status" value="1"/>
</dbReference>
<dbReference type="InterPro" id="IPR010982">
    <property type="entry name" value="Lambda_DNA-bd_dom_sf"/>
</dbReference>
<dbReference type="PANTHER" id="PTHR40661:SF3">
    <property type="entry name" value="FELS-1 PROPHAGE TRANSCRIPTIONAL REGULATOR"/>
    <property type="match status" value="1"/>
</dbReference>
<accession>A0A532V2H0</accession>
<dbReference type="AlphaFoldDB" id="A0A532V2H0"/>
<dbReference type="InterPro" id="IPR015927">
    <property type="entry name" value="Peptidase_S24_S26A/B/C"/>
</dbReference>
<protein>
    <recommendedName>
        <fullName evidence="4">HTH cro/C1-type domain-containing protein</fullName>
    </recommendedName>
</protein>